<dbReference type="InterPro" id="IPR016167">
    <property type="entry name" value="FAD-bd_PCMH_sub1"/>
</dbReference>
<proteinExistence type="inferred from homology"/>
<dbReference type="Gene3D" id="3.90.78.10">
    <property type="entry name" value="UDP-N-acetylenolpyruvoylglucosamine reductase, C-terminal domain"/>
    <property type="match status" value="1"/>
</dbReference>
<dbReference type="GO" id="GO:0071949">
    <property type="term" value="F:FAD binding"/>
    <property type="evidence" value="ECO:0007669"/>
    <property type="project" value="InterPro"/>
</dbReference>
<dbReference type="Gene3D" id="3.30.43.10">
    <property type="entry name" value="Uridine Diphospho-n-acetylenolpyruvylglucosamine Reductase, domain 2"/>
    <property type="match status" value="1"/>
</dbReference>
<evidence type="ECO:0000256" key="5">
    <source>
        <dbReference type="ARBA" id="ARBA00022490"/>
    </source>
</evidence>
<evidence type="ECO:0000256" key="1">
    <source>
        <dbReference type="ARBA" id="ARBA00001974"/>
    </source>
</evidence>
<dbReference type="NCBIfam" id="NF010480">
    <property type="entry name" value="PRK13905.1"/>
    <property type="match status" value="1"/>
</dbReference>
<dbReference type="UniPathway" id="UPA00219"/>
<dbReference type="Pfam" id="PF01565">
    <property type="entry name" value="FAD_binding_4"/>
    <property type="match status" value="1"/>
</dbReference>
<reference evidence="18 19" key="2">
    <citation type="submission" date="2018-06" db="EMBL/GenBank/DDBJ databases">
        <title>Metagenomic assembly of (sub)arctic Cyanobacteria and their associated microbiome from non-axenic cultures.</title>
        <authorList>
            <person name="Baurain D."/>
        </authorList>
    </citation>
    <scope>NUCLEOTIDE SEQUENCE [LARGE SCALE GENOMIC DNA]</scope>
    <source>
        <strain evidence="18">ULC066bin1</strain>
    </source>
</reference>
<dbReference type="GO" id="GO:0051301">
    <property type="term" value="P:cell division"/>
    <property type="evidence" value="ECO:0007669"/>
    <property type="project" value="UniProtKB-KW"/>
</dbReference>
<dbReference type="EC" id="1.3.1.98" evidence="16"/>
<dbReference type="PANTHER" id="PTHR21071:SF4">
    <property type="entry name" value="UDP-N-ACETYLENOLPYRUVOYLGLUCOSAMINE REDUCTASE"/>
    <property type="match status" value="1"/>
</dbReference>
<dbReference type="Proteomes" id="UP000249467">
    <property type="component" value="Unassembled WGS sequence"/>
</dbReference>
<evidence type="ECO:0000256" key="4">
    <source>
        <dbReference type="ARBA" id="ARBA00004752"/>
    </source>
</evidence>
<dbReference type="GO" id="GO:0071555">
    <property type="term" value="P:cell wall organization"/>
    <property type="evidence" value="ECO:0007669"/>
    <property type="project" value="UniProtKB-KW"/>
</dbReference>
<evidence type="ECO:0000256" key="3">
    <source>
        <dbReference type="ARBA" id="ARBA00004496"/>
    </source>
</evidence>
<keyword evidence="8 16" id="KW-0274">FAD</keyword>
<keyword evidence="9 16" id="KW-0521">NADP</keyword>
<keyword evidence="7 16" id="KW-0285">Flavoprotein</keyword>
<comment type="caution">
    <text evidence="18">The sequence shown here is derived from an EMBL/GenBank/DDBJ whole genome shotgun (WGS) entry which is preliminary data.</text>
</comment>
<evidence type="ECO:0000313" key="19">
    <source>
        <dbReference type="Proteomes" id="UP000249467"/>
    </source>
</evidence>
<keyword evidence="11 16" id="KW-0573">Peptidoglycan synthesis</keyword>
<dbReference type="SUPFAM" id="SSF56194">
    <property type="entry name" value="Uridine diphospho-N-Acetylenolpyruvylglucosamine reductase, MurB, C-terminal domain"/>
    <property type="match status" value="1"/>
</dbReference>
<evidence type="ECO:0000256" key="12">
    <source>
        <dbReference type="ARBA" id="ARBA00023002"/>
    </source>
</evidence>
<evidence type="ECO:0000256" key="16">
    <source>
        <dbReference type="HAMAP-Rule" id="MF_00037"/>
    </source>
</evidence>
<reference evidence="18 19" key="1">
    <citation type="submission" date="2018-04" db="EMBL/GenBank/DDBJ databases">
        <authorList>
            <person name="Go L.Y."/>
            <person name="Mitchell J.A."/>
        </authorList>
    </citation>
    <scope>NUCLEOTIDE SEQUENCE [LARGE SCALE GENOMIC DNA]</scope>
    <source>
        <strain evidence="18">ULC066bin1</strain>
    </source>
</reference>
<evidence type="ECO:0000256" key="9">
    <source>
        <dbReference type="ARBA" id="ARBA00022857"/>
    </source>
</evidence>
<keyword evidence="6 16" id="KW-0132">Cell division</keyword>
<feature type="active site" evidence="16">
    <location>
        <position position="170"/>
    </location>
</feature>
<evidence type="ECO:0000256" key="2">
    <source>
        <dbReference type="ARBA" id="ARBA00003921"/>
    </source>
</evidence>
<evidence type="ECO:0000259" key="17">
    <source>
        <dbReference type="PROSITE" id="PS51387"/>
    </source>
</evidence>
<evidence type="ECO:0000313" key="18">
    <source>
        <dbReference type="EMBL" id="PZO37384.1"/>
    </source>
</evidence>
<evidence type="ECO:0000256" key="11">
    <source>
        <dbReference type="ARBA" id="ARBA00022984"/>
    </source>
</evidence>
<organism evidence="18 19">
    <name type="scientific">Pseudanabaena frigida</name>
    <dbReference type="NCBI Taxonomy" id="945775"/>
    <lineage>
        <taxon>Bacteria</taxon>
        <taxon>Bacillati</taxon>
        <taxon>Cyanobacteriota</taxon>
        <taxon>Cyanophyceae</taxon>
        <taxon>Pseudanabaenales</taxon>
        <taxon>Pseudanabaenaceae</taxon>
        <taxon>Pseudanabaena</taxon>
    </lineage>
</organism>
<comment type="similarity">
    <text evidence="16">Belongs to the MurB family.</text>
</comment>
<dbReference type="PROSITE" id="PS51387">
    <property type="entry name" value="FAD_PCMH"/>
    <property type="match status" value="1"/>
</dbReference>
<comment type="catalytic activity">
    <reaction evidence="15 16">
        <text>UDP-N-acetyl-alpha-D-muramate + NADP(+) = UDP-N-acetyl-3-O-(1-carboxyvinyl)-alpha-D-glucosamine + NADPH + H(+)</text>
        <dbReference type="Rhea" id="RHEA:12248"/>
        <dbReference type="ChEBI" id="CHEBI:15378"/>
        <dbReference type="ChEBI" id="CHEBI:57783"/>
        <dbReference type="ChEBI" id="CHEBI:58349"/>
        <dbReference type="ChEBI" id="CHEBI:68483"/>
        <dbReference type="ChEBI" id="CHEBI:70757"/>
        <dbReference type="EC" id="1.3.1.98"/>
    </reaction>
</comment>
<dbReference type="SUPFAM" id="SSF56176">
    <property type="entry name" value="FAD-binding/transporter-associated domain-like"/>
    <property type="match status" value="1"/>
</dbReference>
<gene>
    <name evidence="16" type="primary">murB</name>
    <name evidence="18" type="ORF">DCF19_18795</name>
</gene>
<dbReference type="InterPro" id="IPR011601">
    <property type="entry name" value="MurB_C"/>
</dbReference>
<dbReference type="HAMAP" id="MF_00037">
    <property type="entry name" value="MurB"/>
    <property type="match status" value="1"/>
</dbReference>
<evidence type="ECO:0000256" key="7">
    <source>
        <dbReference type="ARBA" id="ARBA00022630"/>
    </source>
</evidence>
<dbReference type="InterPro" id="IPR016169">
    <property type="entry name" value="FAD-bd_PCMH_sub2"/>
</dbReference>
<comment type="cofactor">
    <cofactor evidence="1 16">
        <name>FAD</name>
        <dbReference type="ChEBI" id="CHEBI:57692"/>
    </cofactor>
</comment>
<dbReference type="Pfam" id="PF02873">
    <property type="entry name" value="MurB_C"/>
    <property type="match status" value="1"/>
</dbReference>
<evidence type="ECO:0000256" key="10">
    <source>
        <dbReference type="ARBA" id="ARBA00022960"/>
    </source>
</evidence>
<dbReference type="InterPro" id="IPR006094">
    <property type="entry name" value="Oxid_FAD_bind_N"/>
</dbReference>
<keyword evidence="10 16" id="KW-0133">Cell shape</keyword>
<dbReference type="InterPro" id="IPR016166">
    <property type="entry name" value="FAD-bd_PCMH"/>
</dbReference>
<evidence type="ECO:0000256" key="13">
    <source>
        <dbReference type="ARBA" id="ARBA00023306"/>
    </source>
</evidence>
<feature type="domain" description="FAD-binding PCMH-type" evidence="17">
    <location>
        <begin position="24"/>
        <end position="210"/>
    </location>
</feature>
<evidence type="ECO:0000256" key="15">
    <source>
        <dbReference type="ARBA" id="ARBA00048914"/>
    </source>
</evidence>
<dbReference type="PANTHER" id="PTHR21071">
    <property type="entry name" value="UDP-N-ACETYLENOLPYRUVOYLGLUCOSAMINE REDUCTASE"/>
    <property type="match status" value="1"/>
</dbReference>
<accession>A0A2W4VX03</accession>
<evidence type="ECO:0000256" key="6">
    <source>
        <dbReference type="ARBA" id="ARBA00022618"/>
    </source>
</evidence>
<dbReference type="InterPro" id="IPR003170">
    <property type="entry name" value="MurB"/>
</dbReference>
<dbReference type="GO" id="GO:0008762">
    <property type="term" value="F:UDP-N-acetylmuramate dehydrogenase activity"/>
    <property type="evidence" value="ECO:0007669"/>
    <property type="project" value="UniProtKB-UniRule"/>
</dbReference>
<keyword evidence="5 16" id="KW-0963">Cytoplasm</keyword>
<keyword evidence="12 16" id="KW-0560">Oxidoreductase</keyword>
<comment type="function">
    <text evidence="2 16">Cell wall formation.</text>
</comment>
<feature type="active site" description="Proton donor" evidence="16">
    <location>
        <position position="221"/>
    </location>
</feature>
<name>A0A2W4VX03_9CYAN</name>
<dbReference type="InterPro" id="IPR036635">
    <property type="entry name" value="MurB_C_sf"/>
</dbReference>
<sequence length="298" mass="31874">MSLELQTQIPIRSNVSLAGLTSMRVGGAAEYFISPRTSTELANSLVWASDRDLSITIIGAGSNLLISDRGLAGLVICTRHLRGIEFDEQTGQVTAASGEPVARLAMQIASHGWSGFEWAVGIPGTVGGLVVMNAGAQGGCAADCVVSVQTVALTGETNLMYPHELDFSYRTSSLQESYRLVTGATFKFQIGGNPETIAADTEAKLKLRHTTQPYHLPNCGSVFRNPLPQFAAKLIQDAGLKGYQIGNAQVSELHANFIVNLGNAKASDIFSLIQYIQKAIADRYGVVLETEVKMIGHF</sequence>
<dbReference type="GO" id="GO:0008360">
    <property type="term" value="P:regulation of cell shape"/>
    <property type="evidence" value="ECO:0007669"/>
    <property type="project" value="UniProtKB-KW"/>
</dbReference>
<evidence type="ECO:0000256" key="14">
    <source>
        <dbReference type="ARBA" id="ARBA00023316"/>
    </source>
</evidence>
<dbReference type="InterPro" id="IPR036318">
    <property type="entry name" value="FAD-bd_PCMH-like_sf"/>
</dbReference>
<keyword evidence="14 16" id="KW-0961">Cell wall biogenesis/degradation</keyword>
<keyword evidence="13 16" id="KW-0131">Cell cycle</keyword>
<dbReference type="Gene3D" id="3.30.465.10">
    <property type="match status" value="1"/>
</dbReference>
<comment type="pathway">
    <text evidence="4 16">Cell wall biogenesis; peptidoglycan biosynthesis.</text>
</comment>
<dbReference type="EMBL" id="QBML01000031">
    <property type="protein sequence ID" value="PZO37384.1"/>
    <property type="molecule type" value="Genomic_DNA"/>
</dbReference>
<dbReference type="GO" id="GO:0009252">
    <property type="term" value="P:peptidoglycan biosynthetic process"/>
    <property type="evidence" value="ECO:0007669"/>
    <property type="project" value="UniProtKB-UniRule"/>
</dbReference>
<comment type="subcellular location">
    <subcellularLocation>
        <location evidence="3 16">Cytoplasm</location>
    </subcellularLocation>
</comment>
<protein>
    <recommendedName>
        <fullName evidence="16">UDP-N-acetylenolpyruvoylglucosamine reductase</fullName>
        <ecNumber evidence="16">1.3.1.98</ecNumber>
    </recommendedName>
    <alternativeName>
        <fullName evidence="16">UDP-N-acetylmuramate dehydrogenase</fullName>
    </alternativeName>
</protein>
<evidence type="ECO:0000256" key="8">
    <source>
        <dbReference type="ARBA" id="ARBA00022827"/>
    </source>
</evidence>
<dbReference type="AlphaFoldDB" id="A0A2W4VX03"/>
<dbReference type="GO" id="GO:0005829">
    <property type="term" value="C:cytosol"/>
    <property type="evidence" value="ECO:0007669"/>
    <property type="project" value="TreeGrafter"/>
</dbReference>
<feature type="active site" evidence="16">
    <location>
        <position position="291"/>
    </location>
</feature>
<dbReference type="NCBIfam" id="TIGR00179">
    <property type="entry name" value="murB"/>
    <property type="match status" value="1"/>
</dbReference>